<feature type="transmembrane region" description="Helical" evidence="1">
    <location>
        <begin position="16"/>
        <end position="34"/>
    </location>
</feature>
<name>A0A8S4BHZ1_9TELE</name>
<sequence length="69" mass="7533">MRHFTASTAIRQDGPLALSLLTGVLSVFSLYFCFQAIGNLNFGCKQVACSESKTRVYLSGNDDVGEQVR</sequence>
<protein>
    <submittedName>
        <fullName evidence="2">(Atlantic silverside) hypothetical protein</fullName>
    </submittedName>
</protein>
<dbReference type="Proteomes" id="UP000677803">
    <property type="component" value="Unassembled WGS sequence"/>
</dbReference>
<comment type="caution">
    <text evidence="2">The sequence shown here is derived from an EMBL/GenBank/DDBJ whole genome shotgun (WGS) entry which is preliminary data.</text>
</comment>
<keyword evidence="3" id="KW-1185">Reference proteome</keyword>
<keyword evidence="1" id="KW-0812">Transmembrane</keyword>
<reference evidence="2" key="1">
    <citation type="submission" date="2021-05" db="EMBL/GenBank/DDBJ databases">
        <authorList>
            <person name="Tigano A."/>
        </authorList>
    </citation>
    <scope>NUCLEOTIDE SEQUENCE</scope>
</reference>
<organism evidence="2 3">
    <name type="scientific">Menidia menidia</name>
    <name type="common">Atlantic silverside</name>
    <dbReference type="NCBI Taxonomy" id="238744"/>
    <lineage>
        <taxon>Eukaryota</taxon>
        <taxon>Metazoa</taxon>
        <taxon>Chordata</taxon>
        <taxon>Craniata</taxon>
        <taxon>Vertebrata</taxon>
        <taxon>Euteleostomi</taxon>
        <taxon>Actinopterygii</taxon>
        <taxon>Neopterygii</taxon>
        <taxon>Teleostei</taxon>
        <taxon>Neoteleostei</taxon>
        <taxon>Acanthomorphata</taxon>
        <taxon>Ovalentaria</taxon>
        <taxon>Atherinomorphae</taxon>
        <taxon>Atheriniformes</taxon>
        <taxon>Atherinopsidae</taxon>
        <taxon>Menidiinae</taxon>
        <taxon>Menidia</taxon>
    </lineage>
</organism>
<proteinExistence type="predicted"/>
<evidence type="ECO:0000256" key="1">
    <source>
        <dbReference type="SAM" id="Phobius"/>
    </source>
</evidence>
<dbReference type="EMBL" id="CAJRST010036666">
    <property type="protein sequence ID" value="CAG5991607.1"/>
    <property type="molecule type" value="Genomic_DNA"/>
</dbReference>
<keyword evidence="1" id="KW-0472">Membrane</keyword>
<keyword evidence="1" id="KW-1133">Transmembrane helix</keyword>
<dbReference type="AlphaFoldDB" id="A0A8S4BHZ1"/>
<gene>
    <name evidence="2" type="ORF">MMEN_LOCUS17538</name>
</gene>
<evidence type="ECO:0000313" key="2">
    <source>
        <dbReference type="EMBL" id="CAG5991607.1"/>
    </source>
</evidence>
<evidence type="ECO:0000313" key="3">
    <source>
        <dbReference type="Proteomes" id="UP000677803"/>
    </source>
</evidence>
<accession>A0A8S4BHZ1</accession>